<reference evidence="3" key="1">
    <citation type="journal article" date="2016" name="Nature">
        <title>The genome of the seagrass Zostera marina reveals angiosperm adaptation to the sea.</title>
        <authorList>
            <person name="Olsen J.L."/>
            <person name="Rouze P."/>
            <person name="Verhelst B."/>
            <person name="Lin Y.-C."/>
            <person name="Bayer T."/>
            <person name="Collen J."/>
            <person name="Dattolo E."/>
            <person name="De Paoli E."/>
            <person name="Dittami S."/>
            <person name="Maumus F."/>
            <person name="Michel G."/>
            <person name="Kersting A."/>
            <person name="Lauritano C."/>
            <person name="Lohaus R."/>
            <person name="Toepel M."/>
            <person name="Tonon T."/>
            <person name="Vanneste K."/>
            <person name="Amirebrahimi M."/>
            <person name="Brakel J."/>
            <person name="Bostroem C."/>
            <person name="Chovatia M."/>
            <person name="Grimwood J."/>
            <person name="Jenkins J.W."/>
            <person name="Jueterbock A."/>
            <person name="Mraz A."/>
            <person name="Stam W.T."/>
            <person name="Tice H."/>
            <person name="Bornberg-Bauer E."/>
            <person name="Green P.J."/>
            <person name="Pearson G.A."/>
            <person name="Procaccini G."/>
            <person name="Duarte C.M."/>
            <person name="Schmutz J."/>
            <person name="Reusch T.B.H."/>
            <person name="Van de Peer Y."/>
        </authorList>
    </citation>
    <scope>NUCLEOTIDE SEQUENCE [LARGE SCALE GENOMIC DNA]</scope>
    <source>
        <strain evidence="3">cv. Finnish</strain>
    </source>
</reference>
<evidence type="ECO:0000313" key="3">
    <source>
        <dbReference type="Proteomes" id="UP000036987"/>
    </source>
</evidence>
<keyword evidence="3" id="KW-1185">Reference proteome</keyword>
<proteinExistence type="predicted"/>
<name>A0A0K9P2W1_ZOSMR</name>
<comment type="caution">
    <text evidence="2">The sequence shown here is derived from an EMBL/GenBank/DDBJ whole genome shotgun (WGS) entry which is preliminary data.</text>
</comment>
<dbReference type="Proteomes" id="UP000036987">
    <property type="component" value="Unassembled WGS sequence"/>
</dbReference>
<keyword evidence="1" id="KW-0472">Membrane</keyword>
<gene>
    <name evidence="2" type="ORF">ZOSMA_452G00120</name>
</gene>
<evidence type="ECO:0000256" key="1">
    <source>
        <dbReference type="SAM" id="Phobius"/>
    </source>
</evidence>
<keyword evidence="1" id="KW-0812">Transmembrane</keyword>
<keyword evidence="1" id="KW-1133">Transmembrane helix</keyword>
<feature type="transmembrane region" description="Helical" evidence="1">
    <location>
        <begin position="25"/>
        <end position="51"/>
    </location>
</feature>
<protein>
    <submittedName>
        <fullName evidence="2">Uncharacterized protein</fullName>
    </submittedName>
</protein>
<dbReference type="AlphaFoldDB" id="A0A0K9P2W1"/>
<accession>A0A0K9P2W1</accession>
<dbReference type="EMBL" id="LFYR01001335">
    <property type="protein sequence ID" value="KMZ62577.1"/>
    <property type="molecule type" value="Genomic_DNA"/>
</dbReference>
<sequence length="66" mass="7584">MKWVTIWVLVVVDIKNDKVTTGHRMWSYLLLCLLQAKMGFVSGFSTFFTVVHYKSCQNLLSEGKGK</sequence>
<organism evidence="2 3">
    <name type="scientific">Zostera marina</name>
    <name type="common">Eelgrass</name>
    <dbReference type="NCBI Taxonomy" id="29655"/>
    <lineage>
        <taxon>Eukaryota</taxon>
        <taxon>Viridiplantae</taxon>
        <taxon>Streptophyta</taxon>
        <taxon>Embryophyta</taxon>
        <taxon>Tracheophyta</taxon>
        <taxon>Spermatophyta</taxon>
        <taxon>Magnoliopsida</taxon>
        <taxon>Liliopsida</taxon>
        <taxon>Zosteraceae</taxon>
        <taxon>Zostera</taxon>
    </lineage>
</organism>
<evidence type="ECO:0000313" key="2">
    <source>
        <dbReference type="EMBL" id="KMZ62577.1"/>
    </source>
</evidence>